<sequence length="98" mass="10166">MLLGGRNGEVAVFVVTMRMVSMVVRKLIELGVRGKLQIGAMAGVLMGGEVSVMGVSKVVVTVDGVADLASKPLGGIVHMMVAVILTSFLGGSNNLIRR</sequence>
<keyword evidence="1" id="KW-0812">Transmembrane</keyword>
<dbReference type="Proteomes" id="UP000729402">
    <property type="component" value="Unassembled WGS sequence"/>
</dbReference>
<reference evidence="2" key="2">
    <citation type="submission" date="2021-02" db="EMBL/GenBank/DDBJ databases">
        <authorList>
            <person name="Kimball J.A."/>
            <person name="Haas M.W."/>
            <person name="Macchietto M."/>
            <person name="Kono T."/>
            <person name="Duquette J."/>
            <person name="Shao M."/>
        </authorList>
    </citation>
    <scope>NUCLEOTIDE SEQUENCE</scope>
    <source>
        <tissue evidence="2">Fresh leaf tissue</tissue>
    </source>
</reference>
<keyword evidence="1" id="KW-1133">Transmembrane helix</keyword>
<feature type="transmembrane region" description="Helical" evidence="1">
    <location>
        <begin position="76"/>
        <end position="96"/>
    </location>
</feature>
<dbReference type="EMBL" id="JAAALK010000289">
    <property type="protein sequence ID" value="KAG8050792.1"/>
    <property type="molecule type" value="Genomic_DNA"/>
</dbReference>
<proteinExistence type="predicted"/>
<keyword evidence="1" id="KW-0472">Membrane</keyword>
<evidence type="ECO:0000256" key="1">
    <source>
        <dbReference type="SAM" id="Phobius"/>
    </source>
</evidence>
<accession>A0A8J5UZ30</accession>
<dbReference type="AlphaFoldDB" id="A0A8J5UZ30"/>
<comment type="caution">
    <text evidence="2">The sequence shown here is derived from an EMBL/GenBank/DDBJ whole genome shotgun (WGS) entry which is preliminary data.</text>
</comment>
<name>A0A8J5UZ30_ZIZPA</name>
<organism evidence="2 3">
    <name type="scientific">Zizania palustris</name>
    <name type="common">Northern wild rice</name>
    <dbReference type="NCBI Taxonomy" id="103762"/>
    <lineage>
        <taxon>Eukaryota</taxon>
        <taxon>Viridiplantae</taxon>
        <taxon>Streptophyta</taxon>
        <taxon>Embryophyta</taxon>
        <taxon>Tracheophyta</taxon>
        <taxon>Spermatophyta</taxon>
        <taxon>Magnoliopsida</taxon>
        <taxon>Liliopsida</taxon>
        <taxon>Poales</taxon>
        <taxon>Poaceae</taxon>
        <taxon>BOP clade</taxon>
        <taxon>Oryzoideae</taxon>
        <taxon>Oryzeae</taxon>
        <taxon>Zizaniinae</taxon>
        <taxon>Zizania</taxon>
    </lineage>
</organism>
<keyword evidence="3" id="KW-1185">Reference proteome</keyword>
<evidence type="ECO:0000313" key="2">
    <source>
        <dbReference type="EMBL" id="KAG8050792.1"/>
    </source>
</evidence>
<protein>
    <submittedName>
        <fullName evidence="2">Uncharacterized protein</fullName>
    </submittedName>
</protein>
<reference evidence="2" key="1">
    <citation type="journal article" date="2021" name="bioRxiv">
        <title>Whole Genome Assembly and Annotation of Northern Wild Rice, Zizania palustris L., Supports a Whole Genome Duplication in the Zizania Genus.</title>
        <authorList>
            <person name="Haas M."/>
            <person name="Kono T."/>
            <person name="Macchietto M."/>
            <person name="Millas R."/>
            <person name="McGilp L."/>
            <person name="Shao M."/>
            <person name="Duquette J."/>
            <person name="Hirsch C.N."/>
            <person name="Kimball J."/>
        </authorList>
    </citation>
    <scope>NUCLEOTIDE SEQUENCE</scope>
    <source>
        <tissue evidence="2">Fresh leaf tissue</tissue>
    </source>
</reference>
<gene>
    <name evidence="2" type="ORF">GUJ93_ZPchr0009g2469</name>
</gene>
<evidence type="ECO:0000313" key="3">
    <source>
        <dbReference type="Proteomes" id="UP000729402"/>
    </source>
</evidence>